<evidence type="ECO:0000313" key="2">
    <source>
        <dbReference type="EMBL" id="SLN76277.1"/>
    </source>
</evidence>
<keyword evidence="3" id="KW-1185">Reference proteome</keyword>
<sequence length="190" mass="21471">MFRSSTPSEAESLLSGLALGFSADPFMRWLYPEPADFLTHFPRVIDFFGGRAFEQGSAFRNDDFTAGALWLPPSIHPDEERLVACFEQTVSSEKHDALFETFGQMDNYHPDKDCWHLAFIAVDPIRQGKGLGSALLEYCLKRCDEDGRPAYLESTNPTNLSLYKRYGFQEMGLIKADNAPPLFPMFRAAQ</sequence>
<dbReference type="Pfam" id="PF00583">
    <property type="entry name" value="Acetyltransf_1"/>
    <property type="match status" value="1"/>
</dbReference>
<keyword evidence="2" id="KW-0808">Transferase</keyword>
<dbReference type="EC" id="2.3.1.189" evidence="2"/>
<dbReference type="InterPro" id="IPR016181">
    <property type="entry name" value="Acyl_CoA_acyltransferase"/>
</dbReference>
<dbReference type="EMBL" id="FWFP01000018">
    <property type="protein sequence ID" value="SLN76277.1"/>
    <property type="molecule type" value="Genomic_DNA"/>
</dbReference>
<dbReference type="GO" id="GO:0035447">
    <property type="term" value="F:mycothiol synthase activity"/>
    <property type="evidence" value="ECO:0007669"/>
    <property type="project" value="UniProtKB-EC"/>
</dbReference>
<evidence type="ECO:0000259" key="1">
    <source>
        <dbReference type="PROSITE" id="PS51186"/>
    </source>
</evidence>
<protein>
    <submittedName>
        <fullName evidence="2">Mycothiol acetyltransferase</fullName>
        <ecNumber evidence="2">2.3.1.189</ecNumber>
    </submittedName>
</protein>
<proteinExistence type="predicted"/>
<dbReference type="PANTHER" id="PTHR42791:SF1">
    <property type="entry name" value="N-ACETYLTRANSFERASE DOMAIN-CONTAINING PROTEIN"/>
    <property type="match status" value="1"/>
</dbReference>
<accession>A0A1X7ACH9</accession>
<gene>
    <name evidence="2" type="primary">mshD_2</name>
    <name evidence="2" type="ORF">RUM8411_04371</name>
</gene>
<dbReference type="CDD" id="cd04301">
    <property type="entry name" value="NAT_SF"/>
    <property type="match status" value="1"/>
</dbReference>
<dbReference type="PANTHER" id="PTHR42791">
    <property type="entry name" value="GNAT FAMILY ACETYLTRANSFERASE"/>
    <property type="match status" value="1"/>
</dbReference>
<dbReference type="AlphaFoldDB" id="A0A1X7ACH9"/>
<dbReference type="InterPro" id="IPR000182">
    <property type="entry name" value="GNAT_dom"/>
</dbReference>
<dbReference type="InterPro" id="IPR052523">
    <property type="entry name" value="Trichothecene_AcTrans"/>
</dbReference>
<reference evidence="3" key="1">
    <citation type="submission" date="2017-03" db="EMBL/GenBank/DDBJ databases">
        <authorList>
            <person name="Rodrigo-Torres L."/>
            <person name="Arahal R.D."/>
            <person name="Lucena T."/>
        </authorList>
    </citation>
    <scope>NUCLEOTIDE SEQUENCE [LARGE SCALE GENOMIC DNA]</scope>
    <source>
        <strain evidence="3">CECT 8411</strain>
    </source>
</reference>
<dbReference type="SUPFAM" id="SSF55729">
    <property type="entry name" value="Acyl-CoA N-acyltransferases (Nat)"/>
    <property type="match status" value="1"/>
</dbReference>
<name>A0A1X7ACH9_9RHOB</name>
<dbReference type="PROSITE" id="PS51186">
    <property type="entry name" value="GNAT"/>
    <property type="match status" value="1"/>
</dbReference>
<dbReference type="Proteomes" id="UP000193778">
    <property type="component" value="Unassembled WGS sequence"/>
</dbReference>
<dbReference type="Gene3D" id="3.40.630.30">
    <property type="match status" value="1"/>
</dbReference>
<organism evidence="2 3">
    <name type="scientific">Ruegeria meonggei</name>
    <dbReference type="NCBI Taxonomy" id="1446476"/>
    <lineage>
        <taxon>Bacteria</taxon>
        <taxon>Pseudomonadati</taxon>
        <taxon>Pseudomonadota</taxon>
        <taxon>Alphaproteobacteria</taxon>
        <taxon>Rhodobacterales</taxon>
        <taxon>Roseobacteraceae</taxon>
        <taxon>Ruegeria</taxon>
    </lineage>
</organism>
<evidence type="ECO:0000313" key="3">
    <source>
        <dbReference type="Proteomes" id="UP000193778"/>
    </source>
</evidence>
<feature type="domain" description="N-acetyltransferase" evidence="1">
    <location>
        <begin position="1"/>
        <end position="190"/>
    </location>
</feature>
<keyword evidence="2" id="KW-0012">Acyltransferase</keyword>